<reference evidence="2 3" key="1">
    <citation type="journal article" date="2019" name="Int. J. Syst. Evol. Microbiol.">
        <title>The Global Catalogue of Microorganisms (GCM) 10K type strain sequencing project: providing services to taxonomists for standard genome sequencing and annotation.</title>
        <authorList>
            <consortium name="The Broad Institute Genomics Platform"/>
            <consortium name="The Broad Institute Genome Sequencing Center for Infectious Disease"/>
            <person name="Wu L."/>
            <person name="Ma J."/>
        </authorList>
    </citation>
    <scope>NUCLEOTIDE SEQUENCE [LARGE SCALE GENOMIC DNA]</scope>
    <source>
        <strain evidence="2 3">JCM 11813</strain>
    </source>
</reference>
<proteinExistence type="predicted"/>
<name>A0ABN1URA9_9ACTN</name>
<feature type="region of interest" description="Disordered" evidence="1">
    <location>
        <begin position="30"/>
        <end position="54"/>
    </location>
</feature>
<organism evidence="2 3">
    <name type="scientific">Nocardioides aquiterrae</name>
    <dbReference type="NCBI Taxonomy" id="203799"/>
    <lineage>
        <taxon>Bacteria</taxon>
        <taxon>Bacillati</taxon>
        <taxon>Actinomycetota</taxon>
        <taxon>Actinomycetes</taxon>
        <taxon>Propionibacteriales</taxon>
        <taxon>Nocardioidaceae</taxon>
        <taxon>Nocardioides</taxon>
    </lineage>
</organism>
<keyword evidence="3" id="KW-1185">Reference proteome</keyword>
<dbReference type="EMBL" id="BAAAJE010000030">
    <property type="protein sequence ID" value="GAA1164216.1"/>
    <property type="molecule type" value="Genomic_DNA"/>
</dbReference>
<evidence type="ECO:0000313" key="3">
    <source>
        <dbReference type="Proteomes" id="UP001499979"/>
    </source>
</evidence>
<protein>
    <recommendedName>
        <fullName evidence="4">Lipoprotein</fullName>
    </recommendedName>
</protein>
<accession>A0ABN1URA9</accession>
<gene>
    <name evidence="2" type="ORF">GCM10009606_47370</name>
</gene>
<evidence type="ECO:0008006" key="4">
    <source>
        <dbReference type="Google" id="ProtNLM"/>
    </source>
</evidence>
<comment type="caution">
    <text evidence="2">The sequence shown here is derived from an EMBL/GenBank/DDBJ whole genome shotgun (WGS) entry which is preliminary data.</text>
</comment>
<evidence type="ECO:0000313" key="2">
    <source>
        <dbReference type="EMBL" id="GAA1164216.1"/>
    </source>
</evidence>
<feature type="compositionally biased region" description="Low complexity" evidence="1">
    <location>
        <begin position="37"/>
        <end position="54"/>
    </location>
</feature>
<sequence length="179" mass="18059">MMADVTGTRAVIAAVGVALVLGVAACSGSDPEPRLAPPSNSAPSTPSTSPVATSLDPAGTVQAWIAAQNDALSTGDTAGLRALGAKGCRGCADFVKPIERVYADGGHFDTEGWSVIAAKTRPGSDNPAVVDVAVSIAGGRTTPKAGADPVVYGRQKRIMLFKLVPAGGRLLVNFVGFVE</sequence>
<dbReference type="Proteomes" id="UP001499979">
    <property type="component" value="Unassembled WGS sequence"/>
</dbReference>
<evidence type="ECO:0000256" key="1">
    <source>
        <dbReference type="SAM" id="MobiDB-lite"/>
    </source>
</evidence>